<dbReference type="Gene3D" id="3.40.50.620">
    <property type="entry name" value="HUPs"/>
    <property type="match status" value="1"/>
</dbReference>
<accession>K9WEZ6</accession>
<proteinExistence type="predicted"/>
<name>K9WEZ6_9CYAN</name>
<evidence type="ECO:0008006" key="3">
    <source>
        <dbReference type="Google" id="ProtNLM"/>
    </source>
</evidence>
<dbReference type="HOGENOM" id="CLU_1178285_0_0_3"/>
<protein>
    <recommendedName>
        <fullName evidence="3">Universal stress family protein</fullName>
    </recommendedName>
</protein>
<gene>
    <name evidence="1" type="ORF">Mic7113_2550</name>
</gene>
<organism evidence="1 2">
    <name type="scientific">Allocoleopsis franciscana PCC 7113</name>
    <dbReference type="NCBI Taxonomy" id="1173027"/>
    <lineage>
        <taxon>Bacteria</taxon>
        <taxon>Bacillati</taxon>
        <taxon>Cyanobacteriota</taxon>
        <taxon>Cyanophyceae</taxon>
        <taxon>Coleofasciculales</taxon>
        <taxon>Coleofasciculaceae</taxon>
        <taxon>Allocoleopsis</taxon>
        <taxon>Allocoleopsis franciscana</taxon>
    </lineage>
</organism>
<dbReference type="eggNOG" id="COG0589">
    <property type="taxonomic scope" value="Bacteria"/>
</dbReference>
<dbReference type="SUPFAM" id="SSF52402">
    <property type="entry name" value="Adenine nucleotide alpha hydrolases-like"/>
    <property type="match status" value="1"/>
</dbReference>
<dbReference type="InterPro" id="IPR014729">
    <property type="entry name" value="Rossmann-like_a/b/a_fold"/>
</dbReference>
<dbReference type="EMBL" id="CP003630">
    <property type="protein sequence ID" value="AFZ18344.1"/>
    <property type="molecule type" value="Genomic_DNA"/>
</dbReference>
<dbReference type="Proteomes" id="UP000010471">
    <property type="component" value="Chromosome"/>
</dbReference>
<reference evidence="1 2" key="1">
    <citation type="submission" date="2012-06" db="EMBL/GenBank/DDBJ databases">
        <title>Finished chromosome of genome of Microcoleus sp. PCC 7113.</title>
        <authorList>
            <consortium name="US DOE Joint Genome Institute"/>
            <person name="Gugger M."/>
            <person name="Coursin T."/>
            <person name="Rippka R."/>
            <person name="Tandeau De Marsac N."/>
            <person name="Huntemann M."/>
            <person name="Wei C.-L."/>
            <person name="Han J."/>
            <person name="Detter J.C."/>
            <person name="Han C."/>
            <person name="Tapia R."/>
            <person name="Chen A."/>
            <person name="Kyrpides N."/>
            <person name="Mavromatis K."/>
            <person name="Markowitz V."/>
            <person name="Szeto E."/>
            <person name="Ivanova N."/>
            <person name="Pagani I."/>
            <person name="Pati A."/>
            <person name="Goodwin L."/>
            <person name="Nordberg H.P."/>
            <person name="Cantor M.N."/>
            <person name="Hua S.X."/>
            <person name="Woyke T."/>
            <person name="Kerfeld C.A."/>
        </authorList>
    </citation>
    <scope>NUCLEOTIDE SEQUENCE [LARGE SCALE GENOMIC DNA]</scope>
    <source>
        <strain evidence="1 2">PCC 7113</strain>
    </source>
</reference>
<sequence>MLSLREIQAVNIKPIIVRLEGAMDRNDLMEQMVLRPEPAAIASPEGNASQPINFVVGYNASPRSQTALDLTMWIAHQTRVATQQQVTVQVVYVVDEKQSSPCPDAFNFADVSSSSIYRLPLKSFNSSEPRNCITSVLTKPSPQEIKVSSKVTSKKSRRAKATFSQADWFEQADRILWQARCMAEEWRGSFKAHLRFGDIATELRAVVEAEAATLLFLGCHSVEHPLVEKLGSDFPCAVLGIPRSCV</sequence>
<dbReference type="STRING" id="1173027.Mic7113_2550"/>
<keyword evidence="2" id="KW-1185">Reference proteome</keyword>
<evidence type="ECO:0000313" key="1">
    <source>
        <dbReference type="EMBL" id="AFZ18344.1"/>
    </source>
</evidence>
<evidence type="ECO:0000313" key="2">
    <source>
        <dbReference type="Proteomes" id="UP000010471"/>
    </source>
</evidence>
<dbReference type="AlphaFoldDB" id="K9WEZ6"/>
<dbReference type="KEGG" id="mic:Mic7113_2550"/>